<dbReference type="PANTHER" id="PTHR32089:SF112">
    <property type="entry name" value="LYSOZYME-LIKE PROTEIN-RELATED"/>
    <property type="match status" value="1"/>
</dbReference>
<proteinExistence type="predicted"/>
<dbReference type="PANTHER" id="PTHR32089">
    <property type="entry name" value="METHYL-ACCEPTING CHEMOTAXIS PROTEIN MCPB"/>
    <property type="match status" value="1"/>
</dbReference>
<dbReference type="GO" id="GO:0007165">
    <property type="term" value="P:signal transduction"/>
    <property type="evidence" value="ECO:0007669"/>
    <property type="project" value="UniProtKB-KW"/>
</dbReference>
<name>B9TAX9_RICCO</name>
<evidence type="ECO:0000256" key="2">
    <source>
        <dbReference type="PROSITE-ProRule" id="PRU00284"/>
    </source>
</evidence>
<gene>
    <name evidence="4" type="ORF">RCOM_0045530</name>
</gene>
<dbReference type="PROSITE" id="PS50111">
    <property type="entry name" value="CHEMOTAXIS_TRANSDUC_2"/>
    <property type="match status" value="1"/>
</dbReference>
<protein>
    <recommendedName>
        <fullName evidence="3">Methyl-accepting transducer domain-containing protein</fullName>
    </recommendedName>
</protein>
<dbReference type="EMBL" id="EQ976029">
    <property type="protein sequence ID" value="EEF26985.1"/>
    <property type="molecule type" value="Genomic_DNA"/>
</dbReference>
<evidence type="ECO:0000259" key="3">
    <source>
        <dbReference type="PROSITE" id="PS50111"/>
    </source>
</evidence>
<dbReference type="AlphaFoldDB" id="B9TAX9"/>
<dbReference type="Gene3D" id="1.10.287.950">
    <property type="entry name" value="Methyl-accepting chemotaxis protein"/>
    <property type="match status" value="1"/>
</dbReference>
<evidence type="ECO:0000313" key="4">
    <source>
        <dbReference type="EMBL" id="EEF26985.1"/>
    </source>
</evidence>
<organism evidence="4 5">
    <name type="scientific">Ricinus communis</name>
    <name type="common">Castor bean</name>
    <dbReference type="NCBI Taxonomy" id="3988"/>
    <lineage>
        <taxon>Eukaryota</taxon>
        <taxon>Viridiplantae</taxon>
        <taxon>Streptophyta</taxon>
        <taxon>Embryophyta</taxon>
        <taxon>Tracheophyta</taxon>
        <taxon>Spermatophyta</taxon>
        <taxon>Magnoliopsida</taxon>
        <taxon>eudicotyledons</taxon>
        <taxon>Gunneridae</taxon>
        <taxon>Pentapetalae</taxon>
        <taxon>rosids</taxon>
        <taxon>fabids</taxon>
        <taxon>Malpighiales</taxon>
        <taxon>Euphorbiaceae</taxon>
        <taxon>Acalyphoideae</taxon>
        <taxon>Acalypheae</taxon>
        <taxon>Ricinus</taxon>
    </lineage>
</organism>
<reference evidence="5" key="1">
    <citation type="journal article" date="2010" name="Nat. Biotechnol.">
        <title>Draft genome sequence of the oilseed species Ricinus communis.</title>
        <authorList>
            <person name="Chan A.P."/>
            <person name="Crabtree J."/>
            <person name="Zhao Q."/>
            <person name="Lorenzi H."/>
            <person name="Orvis J."/>
            <person name="Puiu D."/>
            <person name="Melake-Berhan A."/>
            <person name="Jones K.M."/>
            <person name="Redman J."/>
            <person name="Chen G."/>
            <person name="Cahoon E.B."/>
            <person name="Gedil M."/>
            <person name="Stanke M."/>
            <person name="Haas B.J."/>
            <person name="Wortman J.R."/>
            <person name="Fraser-Liggett C.M."/>
            <person name="Ravel J."/>
            <person name="Rabinowicz P.D."/>
        </authorList>
    </citation>
    <scope>NUCLEOTIDE SEQUENCE [LARGE SCALE GENOMIC DNA]</scope>
    <source>
        <strain evidence="5">cv. Hale</strain>
    </source>
</reference>
<keyword evidence="1 2" id="KW-0807">Transducer</keyword>
<dbReference type="GO" id="GO:0016020">
    <property type="term" value="C:membrane"/>
    <property type="evidence" value="ECO:0007669"/>
    <property type="project" value="InterPro"/>
</dbReference>
<evidence type="ECO:0000256" key="1">
    <source>
        <dbReference type="ARBA" id="ARBA00023224"/>
    </source>
</evidence>
<evidence type="ECO:0000313" key="5">
    <source>
        <dbReference type="Proteomes" id="UP000008311"/>
    </source>
</evidence>
<dbReference type="SUPFAM" id="SSF58104">
    <property type="entry name" value="Methyl-accepting chemotaxis protein (MCP) signaling domain"/>
    <property type="match status" value="1"/>
</dbReference>
<accession>B9TAX9</accession>
<dbReference type="InParanoid" id="B9TAX9"/>
<dbReference type="STRING" id="3988.B9TAX9"/>
<feature type="domain" description="Methyl-accepting transducer" evidence="3">
    <location>
        <begin position="9"/>
        <end position="154"/>
    </location>
</feature>
<dbReference type="InterPro" id="IPR004089">
    <property type="entry name" value="MCPsignal_dom"/>
</dbReference>
<sequence>MGGRVAQREQQQEQQPALPAMAARMQAAGDALDQAFAASLEAAVRQTEESTLAVMGQMRALSDRTAELLASVDAAMADTSRQEQQHQRRNQIAVRHGGISAAIAMQSHLLSLNAAIEATRAGPAGLTFKVVADEMRALAASSHAAASQIGGTLRRARMVLDEGMEINSTAHAREFSEIAAAADNVRHLRTALDQMSTSYRAPLEAVAAHGVALASGTAEVLGAMQFQDILRQHVERMIAANGERGALVGALCARAAADPAVVAVAAGLEDLLRRYTEEEARHGRHDDAGGGAMIELF</sequence>
<dbReference type="Pfam" id="PF00015">
    <property type="entry name" value="MCPsignal"/>
    <property type="match status" value="1"/>
</dbReference>
<dbReference type="Proteomes" id="UP000008311">
    <property type="component" value="Unassembled WGS sequence"/>
</dbReference>
<keyword evidence="5" id="KW-1185">Reference proteome</keyword>